<organism evidence="6 7">
    <name type="scientific">Macrostomum lignano</name>
    <dbReference type="NCBI Taxonomy" id="282301"/>
    <lineage>
        <taxon>Eukaryota</taxon>
        <taxon>Metazoa</taxon>
        <taxon>Spiralia</taxon>
        <taxon>Lophotrochozoa</taxon>
        <taxon>Platyhelminthes</taxon>
        <taxon>Rhabditophora</taxon>
        <taxon>Macrostomorpha</taxon>
        <taxon>Macrostomida</taxon>
        <taxon>Macrostomidae</taxon>
        <taxon>Macrostomum</taxon>
    </lineage>
</organism>
<dbReference type="PROSITE" id="PS50014">
    <property type="entry name" value="BROMODOMAIN_2"/>
    <property type="match status" value="2"/>
</dbReference>
<dbReference type="Pfam" id="PF17035">
    <property type="entry name" value="BET"/>
    <property type="match status" value="1"/>
</dbReference>
<dbReference type="AlphaFoldDB" id="A0A267EQS6"/>
<comment type="caution">
    <text evidence="6">The sequence shown here is derived from an EMBL/GenBank/DDBJ whole genome shotgun (WGS) entry which is preliminary data.</text>
</comment>
<dbReference type="EMBL" id="NIVC01001873">
    <property type="protein sequence ID" value="PAA63092.1"/>
    <property type="molecule type" value="Genomic_DNA"/>
</dbReference>
<dbReference type="InterPro" id="IPR050935">
    <property type="entry name" value="Bromo_chromatin_reader"/>
</dbReference>
<dbReference type="GO" id="GO:0005634">
    <property type="term" value="C:nucleus"/>
    <property type="evidence" value="ECO:0007669"/>
    <property type="project" value="TreeGrafter"/>
</dbReference>
<dbReference type="Gene3D" id="1.20.1270.220">
    <property type="match status" value="1"/>
</dbReference>
<dbReference type="Proteomes" id="UP000215902">
    <property type="component" value="Unassembled WGS sequence"/>
</dbReference>
<dbReference type="Pfam" id="PF00439">
    <property type="entry name" value="Bromodomain"/>
    <property type="match status" value="2"/>
</dbReference>
<feature type="region of interest" description="Disordered" evidence="3">
    <location>
        <begin position="496"/>
        <end position="525"/>
    </location>
</feature>
<name>A0A267EQS6_9PLAT</name>
<feature type="domain" description="NET" evidence="5">
    <location>
        <begin position="510"/>
        <end position="592"/>
    </location>
</feature>
<evidence type="ECO:0000313" key="6">
    <source>
        <dbReference type="EMBL" id="PAA63092.1"/>
    </source>
</evidence>
<evidence type="ECO:0000313" key="7">
    <source>
        <dbReference type="Proteomes" id="UP000215902"/>
    </source>
</evidence>
<dbReference type="InterPro" id="IPR001487">
    <property type="entry name" value="Bromodomain"/>
</dbReference>
<feature type="domain" description="Bromo" evidence="4">
    <location>
        <begin position="39"/>
        <end position="112"/>
    </location>
</feature>
<feature type="compositionally biased region" description="Low complexity" evidence="3">
    <location>
        <begin position="432"/>
        <end position="449"/>
    </location>
</feature>
<dbReference type="PANTHER" id="PTHR22880:SF225">
    <property type="entry name" value="BROMODOMAIN-CONTAINING PROTEIN BET-1-RELATED"/>
    <property type="match status" value="1"/>
</dbReference>
<keyword evidence="7" id="KW-1185">Reference proteome</keyword>
<dbReference type="GO" id="GO:0006338">
    <property type="term" value="P:chromatin remodeling"/>
    <property type="evidence" value="ECO:0007669"/>
    <property type="project" value="TreeGrafter"/>
</dbReference>
<feature type="compositionally biased region" description="Low complexity" evidence="3">
    <location>
        <begin position="770"/>
        <end position="783"/>
    </location>
</feature>
<dbReference type="PROSITE" id="PS51525">
    <property type="entry name" value="NET"/>
    <property type="match status" value="1"/>
</dbReference>
<sequence>MIKKSLDCAEMQQQQQQRHHRFWSNQLEYIKRVALPAVMKLPNSWPFKAPVDPVKLQIPDYPNIVLKPMDLNTVKNRLNSGKVYQSGQDCIDDINGIFLNCFVFNKPGDDVVIMAEEVEAVFRENMRNYPPIEHEIPTDRSAKLSPATPTAALKRKASLSETDAVTVTPVSAASAAAVRPLSQLQPAGSRELSSRAIKKPKREVVASSNGTAGGFASDEMRQCSALLRDVSSARQKSINWPFLEPVDVVALGLHDYYDIVTQPMDLSTMRKKIDSGQYADREAFAADFHLMIDNCLKYNPPDSEVHRLGKELSKYFVDHYNRVFASHNATASSGAAVSGVVSPVSSTTSPPIKTGGAVSVGNGRLSLADVNKVTELSVKVEQLYTQMTSCISELRSIVAANIVSNHHPPTSTPDPSTAKKPRNSGGSRQGKQQPQTAAPLTTPAPSQSTFVTPACKKASATAPRQKRASGSAGKKAAAAPTLSSSWEAAAQPQFSASANGGNSVGYHQSQSAPSQASRPMSYEEKRQLSLDINKLPGDRLGRVVQIIQQREPSLRDSNPDEIEIDFETLQLDTLRELEAYVRSVLQASPPAPAAPPPTQPPQPQAQQAKPKHLSPEQQQPQNAAKPVANSNRNKGAKSAAPAAVPPQQPPTLPLPPALPNPPQPAPLAQQPKEASPPKKPAAPPTTAKPATGQDSSSSDSDSSSDSSDSGSSGSASDLDASSRRTATTSKAPVTHQPVPPVSQASAAQQPPHPSPWSSLLHKAPQQQTKAESASAANTAAIHAFQKFQKQTADSRKEREAMQRLQREEEARRAKATSAAATAVSRSGGGKDAPSSSVTAAASTSAAAPASTGQTIGGISAAELERRKLEEKRRREAELTQTNLGLNTQEELMNFEEEMNIGDNDEYNFF</sequence>
<feature type="compositionally biased region" description="Polar residues" evidence="3">
    <location>
        <begin position="615"/>
        <end position="633"/>
    </location>
</feature>
<dbReference type="InterPro" id="IPR036427">
    <property type="entry name" value="Bromodomain-like_sf"/>
</dbReference>
<feature type="compositionally biased region" description="Pro residues" evidence="3">
    <location>
        <begin position="589"/>
        <end position="603"/>
    </location>
</feature>
<feature type="compositionally biased region" description="Low complexity" evidence="3">
    <location>
        <begin position="340"/>
        <end position="351"/>
    </location>
</feature>
<feature type="region of interest" description="Disordered" evidence="3">
    <location>
        <begin position="184"/>
        <end position="211"/>
    </location>
</feature>
<feature type="compositionally biased region" description="Basic and acidic residues" evidence="3">
    <location>
        <begin position="792"/>
        <end position="812"/>
    </location>
</feature>
<evidence type="ECO:0008006" key="8">
    <source>
        <dbReference type="Google" id="ProtNLM"/>
    </source>
</evidence>
<dbReference type="InterPro" id="IPR038336">
    <property type="entry name" value="NET_sf"/>
</dbReference>
<feature type="compositionally biased region" description="Polar residues" evidence="3">
    <location>
        <begin position="496"/>
        <end position="507"/>
    </location>
</feature>
<feature type="domain" description="Bromo" evidence="4">
    <location>
        <begin position="234"/>
        <end position="306"/>
    </location>
</feature>
<dbReference type="PROSITE" id="PS00633">
    <property type="entry name" value="BROMODOMAIN_1"/>
    <property type="match status" value="1"/>
</dbReference>
<dbReference type="Gene3D" id="1.20.920.10">
    <property type="entry name" value="Bromodomain-like"/>
    <property type="match status" value="2"/>
</dbReference>
<protein>
    <recommendedName>
        <fullName evidence="8">Bromo domain-containing protein</fullName>
    </recommendedName>
</protein>
<evidence type="ECO:0000256" key="3">
    <source>
        <dbReference type="SAM" id="MobiDB-lite"/>
    </source>
</evidence>
<dbReference type="PANTHER" id="PTHR22880">
    <property type="entry name" value="FALZ-RELATED BROMODOMAIN-CONTAINING PROTEINS"/>
    <property type="match status" value="1"/>
</dbReference>
<dbReference type="SUPFAM" id="SSF47370">
    <property type="entry name" value="Bromodomain"/>
    <property type="match status" value="2"/>
</dbReference>
<evidence type="ECO:0000256" key="1">
    <source>
        <dbReference type="ARBA" id="ARBA00023117"/>
    </source>
</evidence>
<accession>A0A267EQS6</accession>
<dbReference type="STRING" id="282301.A0A267EQS6"/>
<reference evidence="6 7" key="1">
    <citation type="submission" date="2017-06" db="EMBL/GenBank/DDBJ databases">
        <title>A platform for efficient transgenesis in Macrostomum lignano, a flatworm model organism for stem cell research.</title>
        <authorList>
            <person name="Berezikov E."/>
        </authorList>
    </citation>
    <scope>NUCLEOTIDE SEQUENCE [LARGE SCALE GENOMIC DNA]</scope>
    <source>
        <strain evidence="6">DV1</strain>
        <tissue evidence="6">Whole organism</tissue>
    </source>
</reference>
<evidence type="ECO:0000259" key="4">
    <source>
        <dbReference type="PROSITE" id="PS50014"/>
    </source>
</evidence>
<dbReference type="GO" id="GO:0000785">
    <property type="term" value="C:chromatin"/>
    <property type="evidence" value="ECO:0007669"/>
    <property type="project" value="TreeGrafter"/>
</dbReference>
<feature type="compositionally biased region" description="Pro residues" evidence="3">
    <location>
        <begin position="643"/>
        <end position="665"/>
    </location>
</feature>
<dbReference type="GO" id="GO:0006355">
    <property type="term" value="P:regulation of DNA-templated transcription"/>
    <property type="evidence" value="ECO:0007669"/>
    <property type="project" value="TreeGrafter"/>
</dbReference>
<feature type="region of interest" description="Disordered" evidence="3">
    <location>
        <begin position="340"/>
        <end position="360"/>
    </location>
</feature>
<dbReference type="InterPro" id="IPR027353">
    <property type="entry name" value="NET_dom"/>
</dbReference>
<feature type="region of interest" description="Disordered" evidence="3">
    <location>
        <begin position="587"/>
        <end position="861"/>
    </location>
</feature>
<feature type="compositionally biased region" description="Low complexity" evidence="3">
    <location>
        <begin position="508"/>
        <end position="520"/>
    </location>
</feature>
<dbReference type="FunFam" id="1.20.1270.220:FF:000001">
    <property type="entry name" value="bromodomain-containing protein 2 isoform X1"/>
    <property type="match status" value="1"/>
</dbReference>
<evidence type="ECO:0000259" key="5">
    <source>
        <dbReference type="PROSITE" id="PS51525"/>
    </source>
</evidence>
<feature type="region of interest" description="Disordered" evidence="3">
    <location>
        <begin position="404"/>
        <end position="476"/>
    </location>
</feature>
<gene>
    <name evidence="6" type="ORF">BOX15_Mlig006432g1</name>
</gene>
<feature type="compositionally biased region" description="Low complexity" evidence="3">
    <location>
        <begin position="684"/>
        <end position="719"/>
    </location>
</feature>
<keyword evidence="1 2" id="KW-0103">Bromodomain</keyword>
<proteinExistence type="predicted"/>
<dbReference type="OrthoDB" id="21449at2759"/>
<dbReference type="PRINTS" id="PR00503">
    <property type="entry name" value="BROMODOMAIN"/>
</dbReference>
<dbReference type="SMART" id="SM00297">
    <property type="entry name" value="BROMO"/>
    <property type="match status" value="2"/>
</dbReference>
<evidence type="ECO:0000256" key="2">
    <source>
        <dbReference type="PROSITE-ProRule" id="PRU00035"/>
    </source>
</evidence>
<dbReference type="InterPro" id="IPR018359">
    <property type="entry name" value="Bromodomain_CS"/>
</dbReference>
<feature type="compositionally biased region" description="Low complexity" evidence="3">
    <location>
        <begin position="832"/>
        <end position="851"/>
    </location>
</feature>